<keyword evidence="2" id="KW-1185">Reference proteome</keyword>
<evidence type="ECO:0000313" key="2">
    <source>
        <dbReference type="Proteomes" id="UP000481033"/>
    </source>
</evidence>
<comment type="caution">
    <text evidence="1">The sequence shown here is derived from an EMBL/GenBank/DDBJ whole genome shotgun (WGS) entry which is preliminary data.</text>
</comment>
<gene>
    <name evidence="1" type="ORF">DXZ20_17920</name>
</gene>
<evidence type="ECO:0000313" key="1">
    <source>
        <dbReference type="EMBL" id="NEZ57514.1"/>
    </source>
</evidence>
<dbReference type="Proteomes" id="UP000481033">
    <property type="component" value="Unassembled WGS sequence"/>
</dbReference>
<organism evidence="1 2">
    <name type="scientific">Adonisia turfae CCMR0081</name>
    <dbReference type="NCBI Taxonomy" id="2292702"/>
    <lineage>
        <taxon>Bacteria</taxon>
        <taxon>Bacillati</taxon>
        <taxon>Cyanobacteriota</taxon>
        <taxon>Adonisia</taxon>
        <taxon>Adonisia turfae</taxon>
    </lineage>
</organism>
<dbReference type="AlphaFoldDB" id="A0A6M0RMP3"/>
<reference evidence="1 2" key="1">
    <citation type="journal article" date="2020" name="Microb. Ecol.">
        <title>Ecogenomics of the Marine Benthic Filamentous Cyanobacterium Adonisia.</title>
        <authorList>
            <person name="Walter J.M."/>
            <person name="Coutinho F.H."/>
            <person name="Leomil L."/>
            <person name="Hargreaves P.I."/>
            <person name="Campeao M.E."/>
            <person name="Vieira V.V."/>
            <person name="Silva B.S."/>
            <person name="Fistarol G.O."/>
            <person name="Salomon P.S."/>
            <person name="Sawabe T."/>
            <person name="Mino S."/>
            <person name="Hosokawa M."/>
            <person name="Miyashita H."/>
            <person name="Maruyama F."/>
            <person name="van Verk M.C."/>
            <person name="Dutilh B.E."/>
            <person name="Thompson C.C."/>
            <person name="Thompson F.L."/>
        </authorList>
    </citation>
    <scope>NUCLEOTIDE SEQUENCE [LARGE SCALE GENOMIC DNA]</scope>
    <source>
        <strain evidence="1 2">CCMR0081</strain>
    </source>
</reference>
<accession>A0A6M0RMP3</accession>
<sequence>MSKLIVFRPDYDLIPAEKRDEAGRFTPSIGGTHQAGDRILEYTQDHSKVNPEHPDDPTHCRPGPWIILDDGQCYVADIPGMQDFDEVVVYRLGYEPLPESENPWELLTIEYKTDFASLTDEQLTDMGLKPEQFDEVRNRESVGV</sequence>
<dbReference type="EMBL" id="QXHD01000004">
    <property type="protein sequence ID" value="NEZ57514.1"/>
    <property type="molecule type" value="Genomic_DNA"/>
</dbReference>
<protein>
    <submittedName>
        <fullName evidence="1">Uncharacterized protein</fullName>
    </submittedName>
</protein>
<proteinExistence type="predicted"/>
<dbReference type="RefSeq" id="WP_163699602.1">
    <property type="nucleotide sequence ID" value="NZ_QXHD01000004.1"/>
</dbReference>
<name>A0A6M0RMP3_9CYAN</name>